<proteinExistence type="predicted"/>
<comment type="caution">
    <text evidence="1">The sequence shown here is derived from an EMBL/GenBank/DDBJ whole genome shotgun (WGS) entry which is preliminary data.</text>
</comment>
<name>A0A0F8X9U4_9ZZZZ</name>
<organism evidence="1">
    <name type="scientific">marine sediment metagenome</name>
    <dbReference type="NCBI Taxonomy" id="412755"/>
    <lineage>
        <taxon>unclassified sequences</taxon>
        <taxon>metagenomes</taxon>
        <taxon>ecological metagenomes</taxon>
    </lineage>
</organism>
<evidence type="ECO:0000313" key="1">
    <source>
        <dbReference type="EMBL" id="KKK65877.1"/>
    </source>
</evidence>
<protein>
    <submittedName>
        <fullName evidence="1">Uncharacterized protein</fullName>
    </submittedName>
</protein>
<accession>A0A0F8X9U4</accession>
<reference evidence="1" key="1">
    <citation type="journal article" date="2015" name="Nature">
        <title>Complex archaea that bridge the gap between prokaryotes and eukaryotes.</title>
        <authorList>
            <person name="Spang A."/>
            <person name="Saw J.H."/>
            <person name="Jorgensen S.L."/>
            <person name="Zaremba-Niedzwiedzka K."/>
            <person name="Martijn J."/>
            <person name="Lind A.E."/>
            <person name="van Eijk R."/>
            <person name="Schleper C."/>
            <person name="Guy L."/>
            <person name="Ettema T.J."/>
        </authorList>
    </citation>
    <scope>NUCLEOTIDE SEQUENCE</scope>
</reference>
<sequence length="61" mass="6529">MTVIKKAGEVARQNQGGLLGTGGGSILLYILYSLDKHLEELIVVVQAQTEASVALLKFITE</sequence>
<dbReference type="AlphaFoldDB" id="A0A0F8X9U4"/>
<gene>
    <name evidence="1" type="ORF">LCGC14_2969720</name>
</gene>
<dbReference type="EMBL" id="LAZR01060345">
    <property type="protein sequence ID" value="KKK65877.1"/>
    <property type="molecule type" value="Genomic_DNA"/>
</dbReference>